<dbReference type="Proteomes" id="UP001221757">
    <property type="component" value="Unassembled WGS sequence"/>
</dbReference>
<evidence type="ECO:0000313" key="2">
    <source>
        <dbReference type="Proteomes" id="UP001221757"/>
    </source>
</evidence>
<gene>
    <name evidence="1" type="ORF">B0H17DRAFT_1203377</name>
</gene>
<keyword evidence="2" id="KW-1185">Reference proteome</keyword>
<accession>A0AAD7DC50</accession>
<dbReference type="EMBL" id="JARKIE010000084">
    <property type="protein sequence ID" value="KAJ7687855.1"/>
    <property type="molecule type" value="Genomic_DNA"/>
</dbReference>
<reference evidence="1" key="1">
    <citation type="submission" date="2023-03" db="EMBL/GenBank/DDBJ databases">
        <title>Massive genome expansion in bonnet fungi (Mycena s.s.) driven by repeated elements and novel gene families across ecological guilds.</title>
        <authorList>
            <consortium name="Lawrence Berkeley National Laboratory"/>
            <person name="Harder C.B."/>
            <person name="Miyauchi S."/>
            <person name="Viragh M."/>
            <person name="Kuo A."/>
            <person name="Thoen E."/>
            <person name="Andreopoulos B."/>
            <person name="Lu D."/>
            <person name="Skrede I."/>
            <person name="Drula E."/>
            <person name="Henrissat B."/>
            <person name="Morin E."/>
            <person name="Kohler A."/>
            <person name="Barry K."/>
            <person name="LaButti K."/>
            <person name="Morin E."/>
            <person name="Salamov A."/>
            <person name="Lipzen A."/>
            <person name="Mereny Z."/>
            <person name="Hegedus B."/>
            <person name="Baldrian P."/>
            <person name="Stursova M."/>
            <person name="Weitz H."/>
            <person name="Taylor A."/>
            <person name="Grigoriev I.V."/>
            <person name="Nagy L.G."/>
            <person name="Martin F."/>
            <person name="Kauserud H."/>
        </authorList>
    </citation>
    <scope>NUCLEOTIDE SEQUENCE</scope>
    <source>
        <strain evidence="1">CBHHK067</strain>
    </source>
</reference>
<comment type="caution">
    <text evidence="1">The sequence shown here is derived from an EMBL/GenBank/DDBJ whole genome shotgun (WGS) entry which is preliminary data.</text>
</comment>
<sequence length="59" mass="6252">MRGVLELTDGRPLVALSIRTVLTLVLDLNDSTACGIDSIAFGQIRAKLLKAQAGDKLSL</sequence>
<name>A0AAD7DC50_MYCRO</name>
<evidence type="ECO:0000313" key="1">
    <source>
        <dbReference type="EMBL" id="KAJ7687855.1"/>
    </source>
</evidence>
<protein>
    <submittedName>
        <fullName evidence="1">Uncharacterized protein</fullName>
    </submittedName>
</protein>
<proteinExistence type="predicted"/>
<dbReference type="AlphaFoldDB" id="A0AAD7DC50"/>
<organism evidence="1 2">
    <name type="scientific">Mycena rosella</name>
    <name type="common">Pink bonnet</name>
    <name type="synonym">Agaricus rosellus</name>
    <dbReference type="NCBI Taxonomy" id="1033263"/>
    <lineage>
        <taxon>Eukaryota</taxon>
        <taxon>Fungi</taxon>
        <taxon>Dikarya</taxon>
        <taxon>Basidiomycota</taxon>
        <taxon>Agaricomycotina</taxon>
        <taxon>Agaricomycetes</taxon>
        <taxon>Agaricomycetidae</taxon>
        <taxon>Agaricales</taxon>
        <taxon>Marasmiineae</taxon>
        <taxon>Mycenaceae</taxon>
        <taxon>Mycena</taxon>
    </lineage>
</organism>